<organism evidence="3 4">
    <name type="scientific">Strongylus vulgaris</name>
    <name type="common">Blood worm</name>
    <dbReference type="NCBI Taxonomy" id="40348"/>
    <lineage>
        <taxon>Eukaryota</taxon>
        <taxon>Metazoa</taxon>
        <taxon>Ecdysozoa</taxon>
        <taxon>Nematoda</taxon>
        <taxon>Chromadorea</taxon>
        <taxon>Rhabditida</taxon>
        <taxon>Rhabditina</taxon>
        <taxon>Rhabditomorpha</taxon>
        <taxon>Strongyloidea</taxon>
        <taxon>Strongylidae</taxon>
        <taxon>Strongylus</taxon>
    </lineage>
</organism>
<proteinExistence type="predicted"/>
<dbReference type="InterPro" id="IPR051578">
    <property type="entry name" value="GDPD"/>
</dbReference>
<name>A0A3P7LGZ0_STRVU</name>
<dbReference type="Gene3D" id="3.20.20.190">
    <property type="entry name" value="Phosphatidylinositol (PI) phosphodiesterase"/>
    <property type="match status" value="1"/>
</dbReference>
<accession>A0A3P7LGZ0</accession>
<evidence type="ECO:0000259" key="2">
    <source>
        <dbReference type="PROSITE" id="PS51704"/>
    </source>
</evidence>
<evidence type="ECO:0000313" key="3">
    <source>
        <dbReference type="EMBL" id="VDM78458.1"/>
    </source>
</evidence>
<dbReference type="AlphaFoldDB" id="A0A3P7LGZ0"/>
<evidence type="ECO:0000256" key="1">
    <source>
        <dbReference type="ARBA" id="ARBA00022801"/>
    </source>
</evidence>
<reference evidence="3 4" key="1">
    <citation type="submission" date="2018-11" db="EMBL/GenBank/DDBJ databases">
        <authorList>
            <consortium name="Pathogen Informatics"/>
        </authorList>
    </citation>
    <scope>NUCLEOTIDE SEQUENCE [LARGE SCALE GENOMIC DNA]</scope>
</reference>
<dbReference type="GO" id="GO:0047389">
    <property type="term" value="F:glycerophosphocholine phosphodiesterase activity"/>
    <property type="evidence" value="ECO:0007669"/>
    <property type="project" value="TreeGrafter"/>
</dbReference>
<dbReference type="InterPro" id="IPR030395">
    <property type="entry name" value="GP_PDE_dom"/>
</dbReference>
<sequence length="263" mass="30167">MLVKSLPVDRSLRDNIVVSWGRYWRKRSTLEDMQPVIYHDFHVMVEVAGRKRDLFGQVRHHQLAIKDLCLDQLHLLHLEHPDEHLNKTWRVTPSEEEESEDDNNPFPHLKHVLDSVSSNVGFNIEIKYPMKLKDGTHECPAYNIERNDFVDVILRNVIEGAGKRRVIFSSFDPDVCSLISLKQHIYPVMLLVVGPTTRYTPFQDIRTDSSKLAVNFAAGNGLLGVNFHSEELLQVDGLKLRMTSFSRKNVRAFHSGRLGASSC</sequence>
<gene>
    <name evidence="3" type="ORF">SVUK_LOCUS13456</name>
</gene>
<dbReference type="OrthoDB" id="5835246at2759"/>
<dbReference type="InterPro" id="IPR017946">
    <property type="entry name" value="PLC-like_Pdiesterase_TIM-brl"/>
</dbReference>
<protein>
    <recommendedName>
        <fullName evidence="2">GP-PDE domain-containing protein</fullName>
    </recommendedName>
</protein>
<keyword evidence="1" id="KW-0378">Hydrolase</keyword>
<keyword evidence="4" id="KW-1185">Reference proteome</keyword>
<dbReference type="GO" id="GO:0046475">
    <property type="term" value="P:glycerophospholipid catabolic process"/>
    <property type="evidence" value="ECO:0007669"/>
    <property type="project" value="TreeGrafter"/>
</dbReference>
<dbReference type="PANTHER" id="PTHR22958:SF1">
    <property type="entry name" value="GLYCEROPHOSPHOCHOLINE PHOSPHODIESTERASE GPCPD1"/>
    <property type="match status" value="1"/>
</dbReference>
<dbReference type="SUPFAM" id="SSF51695">
    <property type="entry name" value="PLC-like phosphodiesterases"/>
    <property type="match status" value="1"/>
</dbReference>
<dbReference type="Proteomes" id="UP000270094">
    <property type="component" value="Unassembled WGS sequence"/>
</dbReference>
<evidence type="ECO:0000313" key="4">
    <source>
        <dbReference type="Proteomes" id="UP000270094"/>
    </source>
</evidence>
<dbReference type="PANTHER" id="PTHR22958">
    <property type="entry name" value="GLYCEROPHOSPHORYL DIESTER PHOSPHODIESTERASE"/>
    <property type="match status" value="1"/>
</dbReference>
<dbReference type="EMBL" id="UYYB01102021">
    <property type="protein sequence ID" value="VDM78458.1"/>
    <property type="molecule type" value="Genomic_DNA"/>
</dbReference>
<dbReference type="PROSITE" id="PS51704">
    <property type="entry name" value="GP_PDE"/>
    <property type="match status" value="1"/>
</dbReference>
<dbReference type="Pfam" id="PF03009">
    <property type="entry name" value="GDPD"/>
    <property type="match status" value="1"/>
</dbReference>
<feature type="domain" description="GP-PDE" evidence="2">
    <location>
        <begin position="1"/>
        <end position="263"/>
    </location>
</feature>